<keyword evidence="2" id="KW-0238">DNA-binding</keyword>
<dbReference type="PANTHER" id="PTHR47894">
    <property type="entry name" value="HTH-TYPE TRANSCRIPTIONAL REGULATOR GADX"/>
    <property type="match status" value="1"/>
</dbReference>
<evidence type="ECO:0000313" key="6">
    <source>
        <dbReference type="Proteomes" id="UP001589844"/>
    </source>
</evidence>
<evidence type="ECO:0000256" key="3">
    <source>
        <dbReference type="ARBA" id="ARBA00023163"/>
    </source>
</evidence>
<evidence type="ECO:0000256" key="2">
    <source>
        <dbReference type="ARBA" id="ARBA00023125"/>
    </source>
</evidence>
<dbReference type="InterPro" id="IPR018060">
    <property type="entry name" value="HTH_AraC"/>
</dbReference>
<evidence type="ECO:0000259" key="4">
    <source>
        <dbReference type="PROSITE" id="PS01124"/>
    </source>
</evidence>
<dbReference type="InterPro" id="IPR009057">
    <property type="entry name" value="Homeodomain-like_sf"/>
</dbReference>
<dbReference type="Gene3D" id="1.10.10.60">
    <property type="entry name" value="Homeodomain-like"/>
    <property type="match status" value="1"/>
</dbReference>
<keyword evidence="1" id="KW-0805">Transcription regulation</keyword>
<organism evidence="5 6">
    <name type="scientific">Undibacterium danionis</name>
    <dbReference type="NCBI Taxonomy" id="1812100"/>
    <lineage>
        <taxon>Bacteria</taxon>
        <taxon>Pseudomonadati</taxon>
        <taxon>Pseudomonadota</taxon>
        <taxon>Betaproteobacteria</taxon>
        <taxon>Burkholderiales</taxon>
        <taxon>Oxalobacteraceae</taxon>
        <taxon>Undibacterium</taxon>
    </lineage>
</organism>
<dbReference type="SMART" id="SM00342">
    <property type="entry name" value="HTH_ARAC"/>
    <property type="match status" value="1"/>
</dbReference>
<feature type="domain" description="HTH araC/xylS-type" evidence="4">
    <location>
        <begin position="244"/>
        <end position="341"/>
    </location>
</feature>
<accession>A0ABV6IDX5</accession>
<name>A0ABV6IDX5_9BURK</name>
<comment type="caution">
    <text evidence="5">The sequence shown here is derived from an EMBL/GenBank/DDBJ whole genome shotgun (WGS) entry which is preliminary data.</text>
</comment>
<dbReference type="RefSeq" id="WP_390211902.1">
    <property type="nucleotide sequence ID" value="NZ_JBHLXJ010000009.1"/>
</dbReference>
<proteinExistence type="predicted"/>
<protein>
    <submittedName>
        <fullName evidence="5">AraC family transcriptional regulator ligand-binding domain-containing protein</fullName>
    </submittedName>
</protein>
<dbReference type="SUPFAM" id="SSF46689">
    <property type="entry name" value="Homeodomain-like"/>
    <property type="match status" value="1"/>
</dbReference>
<dbReference type="Pfam" id="PF12833">
    <property type="entry name" value="HTH_18"/>
    <property type="match status" value="1"/>
</dbReference>
<reference evidence="5 6" key="1">
    <citation type="submission" date="2024-09" db="EMBL/GenBank/DDBJ databases">
        <authorList>
            <person name="Sun Q."/>
            <person name="Mori K."/>
        </authorList>
    </citation>
    <scope>NUCLEOTIDE SEQUENCE [LARGE SCALE GENOMIC DNA]</scope>
    <source>
        <strain evidence="5 6">CCM 8677</strain>
    </source>
</reference>
<dbReference type="InterPro" id="IPR032687">
    <property type="entry name" value="AraC-type_N"/>
</dbReference>
<keyword evidence="3" id="KW-0804">Transcription</keyword>
<evidence type="ECO:0000313" key="5">
    <source>
        <dbReference type="EMBL" id="MFC0350030.1"/>
    </source>
</evidence>
<dbReference type="EMBL" id="JBHLXJ010000009">
    <property type="protein sequence ID" value="MFC0350030.1"/>
    <property type="molecule type" value="Genomic_DNA"/>
</dbReference>
<dbReference type="PROSITE" id="PS01124">
    <property type="entry name" value="HTH_ARAC_FAMILY_2"/>
    <property type="match status" value="1"/>
</dbReference>
<dbReference type="PANTHER" id="PTHR47894:SF1">
    <property type="entry name" value="HTH-TYPE TRANSCRIPTIONAL REGULATOR VQSM"/>
    <property type="match status" value="1"/>
</dbReference>
<dbReference type="Proteomes" id="UP001589844">
    <property type="component" value="Unassembled WGS sequence"/>
</dbReference>
<keyword evidence="6" id="KW-1185">Reference proteome</keyword>
<dbReference type="Pfam" id="PF12625">
    <property type="entry name" value="Arabinose_bd"/>
    <property type="match status" value="1"/>
</dbReference>
<gene>
    <name evidence="5" type="ORF">ACFFJH_09455</name>
</gene>
<sequence>MSYVASHDNCLYAQHHALQLWQSAQRFDMDMAGLRRASKLCADDFLDKDRLISPEQYLNLLQHMARSLNSSDTSFILGQHMLPGHYGYASQALLHAQNLRQALHILVQFQSSLCPLLTPRLKEENGQMILYWMDQWGAPAMLPFLVEMHMTAVTAMCRWLSEKRLPWRYCFNRSRASHIEQHQVHLGRDLRFDCYLDAMIIPSEYLDLTWPRGNEVSAQLAVQQATRELMSESKKIPQAQSIIPQLYDYLALNLRCAPSLENAAHYFECSSATFKRHLARHGTHFQAELDQVRTHMVLYLFHFQGMDNEAVASYLGFHDATNFRRSFKRWTGLTPSALRFALDR</sequence>
<evidence type="ECO:0000256" key="1">
    <source>
        <dbReference type="ARBA" id="ARBA00023015"/>
    </source>
</evidence>